<sequence length="218" mass="25498">MKQINNILQQIEEIERQVKEVYEKKGICTELWNLTEQIPILKRELSLLRQQETAVLLEDWQYMWDVGAPIPHVFSNGYELFLIYYLAQNDPKWDGTYVNVIDINSSASHSIALITFEHVVHHAFGAPNDEVINGHPLYEHGLEAHTAHEIIHSSQISKLEKINAVHSCYAPDYWKKLKHYAFTFHDEMFECIARGYKAEVFNTSFKEVVFMATERLFK</sequence>
<reference evidence="1 2" key="1">
    <citation type="submission" date="2024-09" db="EMBL/GenBank/DDBJ databases">
        <authorList>
            <person name="Sun Q."/>
            <person name="Mori K."/>
        </authorList>
    </citation>
    <scope>NUCLEOTIDE SEQUENCE [LARGE SCALE GENOMIC DNA]</scope>
    <source>
        <strain evidence="1 2">CGMCC 1.12926</strain>
    </source>
</reference>
<dbReference type="EMBL" id="JBHLYW010000005">
    <property type="protein sequence ID" value="MFC0076347.1"/>
    <property type="molecule type" value="Genomic_DNA"/>
</dbReference>
<evidence type="ECO:0000313" key="1">
    <source>
        <dbReference type="EMBL" id="MFC0076347.1"/>
    </source>
</evidence>
<name>A0ABV6BQM2_9FLAO</name>
<gene>
    <name evidence="1" type="ORF">ACFFLS_04810</name>
</gene>
<dbReference type="Proteomes" id="UP001589734">
    <property type="component" value="Unassembled WGS sequence"/>
</dbReference>
<accession>A0ABV6BQM2</accession>
<evidence type="ECO:0000313" key="2">
    <source>
        <dbReference type="Proteomes" id="UP001589734"/>
    </source>
</evidence>
<protein>
    <submittedName>
        <fullName evidence="1">Uncharacterized protein</fullName>
    </submittedName>
</protein>
<keyword evidence="2" id="KW-1185">Reference proteome</keyword>
<dbReference type="RefSeq" id="WP_379684068.1">
    <property type="nucleotide sequence ID" value="NZ_JBHLYW010000005.1"/>
</dbReference>
<organism evidence="1 2">
    <name type="scientific">Flavobacterium procerum</name>
    <dbReference type="NCBI Taxonomy" id="1455569"/>
    <lineage>
        <taxon>Bacteria</taxon>
        <taxon>Pseudomonadati</taxon>
        <taxon>Bacteroidota</taxon>
        <taxon>Flavobacteriia</taxon>
        <taxon>Flavobacteriales</taxon>
        <taxon>Flavobacteriaceae</taxon>
        <taxon>Flavobacterium</taxon>
    </lineage>
</organism>
<comment type="caution">
    <text evidence="1">The sequence shown here is derived from an EMBL/GenBank/DDBJ whole genome shotgun (WGS) entry which is preliminary data.</text>
</comment>
<proteinExistence type="predicted"/>